<keyword evidence="2" id="KW-0677">Repeat</keyword>
<evidence type="ECO:0000256" key="3">
    <source>
        <dbReference type="ARBA" id="ARBA00022801"/>
    </source>
</evidence>
<dbReference type="InterPro" id="IPR025202">
    <property type="entry name" value="PLD-like_dom"/>
</dbReference>
<feature type="domain" description="PLD phosphodiesterase" evidence="6">
    <location>
        <begin position="524"/>
        <end position="556"/>
    </location>
</feature>
<organism evidence="7 8">
    <name type="scientific">Planoprotostelium fungivorum</name>
    <dbReference type="NCBI Taxonomy" id="1890364"/>
    <lineage>
        <taxon>Eukaryota</taxon>
        <taxon>Amoebozoa</taxon>
        <taxon>Evosea</taxon>
        <taxon>Variosea</taxon>
        <taxon>Cavosteliida</taxon>
        <taxon>Cavosteliaceae</taxon>
        <taxon>Planoprotostelium</taxon>
    </lineage>
</organism>
<dbReference type="Pfam" id="PF13091">
    <property type="entry name" value="PLDc_2"/>
    <property type="match status" value="1"/>
</dbReference>
<reference evidence="7 8" key="1">
    <citation type="journal article" date="2018" name="Genome Biol. Evol.">
        <title>Multiple Roots of Fruiting Body Formation in Amoebozoa.</title>
        <authorList>
            <person name="Hillmann F."/>
            <person name="Forbes G."/>
            <person name="Novohradska S."/>
            <person name="Ferling I."/>
            <person name="Riege K."/>
            <person name="Groth M."/>
            <person name="Westermann M."/>
            <person name="Marz M."/>
            <person name="Spaller T."/>
            <person name="Winckler T."/>
            <person name="Schaap P."/>
            <person name="Glockner G."/>
        </authorList>
    </citation>
    <scope>NUCLEOTIDE SEQUENCE [LARGE SCALE GENOMIC DNA]</scope>
    <source>
        <strain evidence="7 8">Jena</strain>
    </source>
</reference>
<keyword evidence="8" id="KW-1185">Reference proteome</keyword>
<keyword evidence="3" id="KW-0378">Hydrolase</keyword>
<dbReference type="AlphaFoldDB" id="A0A2P6NGM2"/>
<evidence type="ECO:0000313" key="7">
    <source>
        <dbReference type="EMBL" id="PRP83108.1"/>
    </source>
</evidence>
<accession>A0A2P6NGM2</accession>
<dbReference type="SUPFAM" id="SSF56024">
    <property type="entry name" value="Phospholipase D/nuclease"/>
    <property type="match status" value="2"/>
</dbReference>
<dbReference type="InterPro" id="IPR015679">
    <property type="entry name" value="PLipase_D_fam"/>
</dbReference>
<dbReference type="OrthoDB" id="14911at2759"/>
<evidence type="ECO:0000256" key="4">
    <source>
        <dbReference type="ARBA" id="ARBA00022963"/>
    </source>
</evidence>
<evidence type="ECO:0000256" key="2">
    <source>
        <dbReference type="ARBA" id="ARBA00022737"/>
    </source>
</evidence>
<gene>
    <name evidence="7" type="ORF">PROFUN_09787</name>
</gene>
<dbReference type="InterPro" id="IPR001736">
    <property type="entry name" value="PLipase_D/transphosphatidylase"/>
</dbReference>
<dbReference type="FunCoup" id="A0A2P6NGM2">
    <property type="interactions" value="51"/>
</dbReference>
<protein>
    <recommendedName>
        <fullName evidence="1">phospholipase D</fullName>
        <ecNumber evidence="1">3.1.4.4</ecNumber>
    </recommendedName>
</protein>
<dbReference type="Gene3D" id="3.30.870.10">
    <property type="entry name" value="Endonuclease Chain A"/>
    <property type="match status" value="2"/>
</dbReference>
<dbReference type="InParanoid" id="A0A2P6NGM2"/>
<feature type="domain" description="PLD phosphodiesterase" evidence="6">
    <location>
        <begin position="772"/>
        <end position="799"/>
    </location>
</feature>
<evidence type="ECO:0000256" key="5">
    <source>
        <dbReference type="ARBA" id="ARBA00023098"/>
    </source>
</evidence>
<proteinExistence type="predicted"/>
<evidence type="ECO:0000259" key="6">
    <source>
        <dbReference type="PROSITE" id="PS50035"/>
    </source>
</evidence>
<dbReference type="EC" id="3.1.4.4" evidence="1"/>
<dbReference type="CDD" id="cd09105">
    <property type="entry name" value="PLDc_vPLD1_2_like_2"/>
    <property type="match status" value="1"/>
</dbReference>
<dbReference type="EMBL" id="MDYQ01000089">
    <property type="protein sequence ID" value="PRP83108.1"/>
    <property type="molecule type" value="Genomic_DNA"/>
</dbReference>
<keyword evidence="4" id="KW-0442">Lipid degradation</keyword>
<dbReference type="PROSITE" id="PS50035">
    <property type="entry name" value="PLD"/>
    <property type="match status" value="2"/>
</dbReference>
<evidence type="ECO:0000313" key="8">
    <source>
        <dbReference type="Proteomes" id="UP000241769"/>
    </source>
</evidence>
<name>A0A2P6NGM2_9EUKA</name>
<dbReference type="GO" id="GO:0004630">
    <property type="term" value="F:phospholipase D activity"/>
    <property type="evidence" value="ECO:0007669"/>
    <property type="project" value="UniProtKB-EC"/>
</dbReference>
<dbReference type="SMART" id="SM00155">
    <property type="entry name" value="PLDc"/>
    <property type="match status" value="2"/>
</dbReference>
<dbReference type="PANTHER" id="PTHR18896">
    <property type="entry name" value="PHOSPHOLIPASE D"/>
    <property type="match status" value="1"/>
</dbReference>
<sequence length="926" mass="105824">MCGPRVSFSSKQRDSSKRSDRISRCTIMYVVQVHNLKAVLPSTESTKDVHLEIYSEGHPARRFNLGRFGRQYVKQRSFESITHLTSAPVTLKLILGPRRYHSLGSHILLDFLYTSGSEQPTEWIETRHKGQLVFGRGETATYYLKYTISPVYFSYRFALNQVNCLENNSPLGLKDRLSAVVDNFRIKFMVNRVSLKQYDLGSLKFVPLTQVFRKVKKGDADTTAPEQHLLEGVLFLREGFIGAEEGVDVEDNHQLLLDRESFVIKKVIMGSGPDSTYGTNYEFTFTLTKEVHTSRLSLMSVGNMVKSSSEQQQKLLDFINEKDLPWVLANGKMSEQKKRHKLITGGEEVDDIVTNKKLKGEMSYNNDVEVLIDGQQTFQRYFEILSQAKHSVKILAWDLTFSFALCPKQSHTPHTLEFERWHTLEDVIIEKAIQGVSIQMIVWRHKVLNYLERFLYSGIGGSTSIEQEVLKLEKRCLQLGISIKILHLMSDSMPTPDSPYSTPSDASKISTVTIILVGSPSGIYLASHHEKLLLVDAECTRHAKAFVGGFDICRGRYDSPNHVIPKKASAKSDAPEHPHTAPAGLGVGLLWHDLQFLITGHSTQILYLHFLQRWVHAFNRNAPKTRKQVVIPKMMKECESVEEVEEKRETFRGTNIRVLRIWKGVFDTQYLFREYTEMIQQAKKSIYIEHQYPFHNYPLTHFMCQALINNPNLQLIIVAPIKTDLLTGFVGNLVDWSEDHIIEHLNTIKKTAPQRVGIYGILQQDSKSSRVEPVYIHSKICIIDDEWILTGSSNMDNMSFFYSSELSFSMMNPALAKYTRAKLFQEHLGHHYHSDMTDNFSLAFDAFRQVSTQNDKKIRSGDKLIGRPVMMSPSEPYQQVLKRVYPLSTWNQILLTVGRNVEAGIQFVGERGRAVTQQLPGMRSNL</sequence>
<dbReference type="GO" id="GO:0009395">
    <property type="term" value="P:phospholipid catabolic process"/>
    <property type="evidence" value="ECO:0007669"/>
    <property type="project" value="TreeGrafter"/>
</dbReference>
<keyword evidence="5" id="KW-0443">Lipid metabolism</keyword>
<comment type="caution">
    <text evidence="7">The sequence shown here is derived from an EMBL/GenBank/DDBJ whole genome shotgun (WGS) entry which is preliminary data.</text>
</comment>
<dbReference type="Proteomes" id="UP000241769">
    <property type="component" value="Unassembled WGS sequence"/>
</dbReference>
<dbReference type="PANTHER" id="PTHR18896:SF168">
    <property type="entry name" value="PHOSPHOLIPASE D"/>
    <property type="match status" value="1"/>
</dbReference>
<evidence type="ECO:0000256" key="1">
    <source>
        <dbReference type="ARBA" id="ARBA00012027"/>
    </source>
</evidence>
<dbReference type="STRING" id="1890364.A0A2P6NGM2"/>